<dbReference type="EMBL" id="OU896719">
    <property type="protein sequence ID" value="CAG9816014.1"/>
    <property type="molecule type" value="Genomic_DNA"/>
</dbReference>
<gene>
    <name evidence="1" type="ORF">PHAECO_LOCUS3886</name>
</gene>
<dbReference type="OrthoDB" id="6773446at2759"/>
<proteinExistence type="predicted"/>
<accession>A0A9N9SB69</accession>
<evidence type="ECO:0000313" key="2">
    <source>
        <dbReference type="Proteomes" id="UP001153737"/>
    </source>
</evidence>
<reference evidence="1" key="2">
    <citation type="submission" date="2022-10" db="EMBL/GenBank/DDBJ databases">
        <authorList>
            <consortium name="ENA_rothamsted_submissions"/>
            <consortium name="culmorum"/>
            <person name="King R."/>
        </authorList>
    </citation>
    <scope>NUCLEOTIDE SEQUENCE</scope>
</reference>
<evidence type="ECO:0000313" key="1">
    <source>
        <dbReference type="EMBL" id="CAG9816014.1"/>
    </source>
</evidence>
<dbReference type="Proteomes" id="UP001153737">
    <property type="component" value="Chromosome 13"/>
</dbReference>
<dbReference type="AlphaFoldDB" id="A0A9N9SB69"/>
<sequence length="170" mass="18251">MQRATSSTEKDRLNAVSVKESGAWLNALPVAALRTPLDDDSFRVAIGLRLGLDICTPHEYICGSGVDEKETHGLSCRKSSGRHSRHHQVNDIIKRALISADVSAILEPLGTSPDDEKRPDGMSLIPSSCGKAIVWDFTCADTLAASHLAATSQSPGAAAIKSEKLKRLKY</sequence>
<reference evidence="1" key="1">
    <citation type="submission" date="2022-01" db="EMBL/GenBank/DDBJ databases">
        <authorList>
            <person name="King R."/>
        </authorList>
    </citation>
    <scope>NUCLEOTIDE SEQUENCE</scope>
</reference>
<organism evidence="1 2">
    <name type="scientific">Phaedon cochleariae</name>
    <name type="common">Mustard beetle</name>
    <dbReference type="NCBI Taxonomy" id="80249"/>
    <lineage>
        <taxon>Eukaryota</taxon>
        <taxon>Metazoa</taxon>
        <taxon>Ecdysozoa</taxon>
        <taxon>Arthropoda</taxon>
        <taxon>Hexapoda</taxon>
        <taxon>Insecta</taxon>
        <taxon>Pterygota</taxon>
        <taxon>Neoptera</taxon>
        <taxon>Endopterygota</taxon>
        <taxon>Coleoptera</taxon>
        <taxon>Polyphaga</taxon>
        <taxon>Cucujiformia</taxon>
        <taxon>Chrysomeloidea</taxon>
        <taxon>Chrysomelidae</taxon>
        <taxon>Chrysomelinae</taxon>
        <taxon>Chrysomelini</taxon>
        <taxon>Phaedon</taxon>
    </lineage>
</organism>
<protein>
    <submittedName>
        <fullName evidence="1">Uncharacterized protein</fullName>
    </submittedName>
</protein>
<keyword evidence="2" id="KW-1185">Reference proteome</keyword>
<name>A0A9N9SB69_PHACE</name>